<accession>A0AAD5MBB7</accession>
<sequence>MSLDEVELVTQKVDRDQTLFEILSYASDKASDRNVPVAWKNPQPAASSSTAANSVIPHDSSLLNFVDASILSKLKLPSSDSRLVDYPEF</sequence>
<evidence type="ECO:0000313" key="1">
    <source>
        <dbReference type="EMBL" id="KAJ1355487.1"/>
    </source>
</evidence>
<keyword evidence="2" id="KW-1185">Reference proteome</keyword>
<dbReference type="Proteomes" id="UP001196413">
    <property type="component" value="Unassembled WGS sequence"/>
</dbReference>
<organism evidence="1 2">
    <name type="scientific">Parelaphostrongylus tenuis</name>
    <name type="common">Meningeal worm</name>
    <dbReference type="NCBI Taxonomy" id="148309"/>
    <lineage>
        <taxon>Eukaryota</taxon>
        <taxon>Metazoa</taxon>
        <taxon>Ecdysozoa</taxon>
        <taxon>Nematoda</taxon>
        <taxon>Chromadorea</taxon>
        <taxon>Rhabditida</taxon>
        <taxon>Rhabditina</taxon>
        <taxon>Rhabditomorpha</taxon>
        <taxon>Strongyloidea</taxon>
        <taxon>Metastrongylidae</taxon>
        <taxon>Parelaphostrongylus</taxon>
    </lineage>
</organism>
<proteinExistence type="predicted"/>
<dbReference type="EMBL" id="JAHQIW010002486">
    <property type="protein sequence ID" value="KAJ1355487.1"/>
    <property type="molecule type" value="Genomic_DNA"/>
</dbReference>
<dbReference type="AlphaFoldDB" id="A0AAD5MBB7"/>
<comment type="caution">
    <text evidence="1">The sequence shown here is derived from an EMBL/GenBank/DDBJ whole genome shotgun (WGS) entry which is preliminary data.</text>
</comment>
<reference evidence="1" key="1">
    <citation type="submission" date="2021-06" db="EMBL/GenBank/DDBJ databases">
        <title>Parelaphostrongylus tenuis whole genome reference sequence.</title>
        <authorList>
            <person name="Garwood T.J."/>
            <person name="Larsen P.A."/>
            <person name="Fountain-Jones N.M."/>
            <person name="Garbe J.R."/>
            <person name="Macchietto M.G."/>
            <person name="Kania S.A."/>
            <person name="Gerhold R.W."/>
            <person name="Richards J.E."/>
            <person name="Wolf T.M."/>
        </authorList>
    </citation>
    <scope>NUCLEOTIDE SEQUENCE</scope>
    <source>
        <strain evidence="1">MNPRO001-30</strain>
        <tissue evidence="1">Meninges</tissue>
    </source>
</reference>
<protein>
    <submittedName>
        <fullName evidence="1">Uncharacterized protein</fullName>
    </submittedName>
</protein>
<gene>
    <name evidence="1" type="ORF">KIN20_012922</name>
</gene>
<name>A0AAD5MBB7_PARTN</name>
<evidence type="ECO:0000313" key="2">
    <source>
        <dbReference type="Proteomes" id="UP001196413"/>
    </source>
</evidence>